<evidence type="ECO:0000256" key="1">
    <source>
        <dbReference type="ARBA" id="ARBA00007613"/>
    </source>
</evidence>
<accession>I2GMF0</accession>
<dbReference type="Proteomes" id="UP000009309">
    <property type="component" value="Unassembled WGS sequence"/>
</dbReference>
<organism evidence="3 4">
    <name type="scientific">Fibrisoma limi BUZ 3</name>
    <dbReference type="NCBI Taxonomy" id="1185876"/>
    <lineage>
        <taxon>Bacteria</taxon>
        <taxon>Pseudomonadati</taxon>
        <taxon>Bacteroidota</taxon>
        <taxon>Cytophagia</taxon>
        <taxon>Cytophagales</taxon>
        <taxon>Spirosomataceae</taxon>
        <taxon>Fibrisoma</taxon>
    </lineage>
</organism>
<reference evidence="3 4" key="1">
    <citation type="journal article" date="2012" name="J. Bacteriol.">
        <title>Genome Sequence of the Filamentous Bacterium Fibrisoma limi BUZ 3T.</title>
        <authorList>
            <person name="Filippini M."/>
            <person name="Qi W."/>
            <person name="Jaenicke S."/>
            <person name="Goesmann A."/>
            <person name="Smits T.H."/>
            <person name="Bagheri H.C."/>
        </authorList>
    </citation>
    <scope>NUCLEOTIDE SEQUENCE [LARGE SCALE GENOMIC DNA]</scope>
    <source>
        <strain evidence="4">BUZ 3T</strain>
    </source>
</reference>
<name>I2GMF0_9BACT</name>
<dbReference type="InterPro" id="IPR010131">
    <property type="entry name" value="MdtP/NodT-like"/>
</dbReference>
<dbReference type="PANTHER" id="PTHR30203:SF23">
    <property type="entry name" value="OUTER MEMBRANE EFFLUX PROTEIN"/>
    <property type="match status" value="1"/>
</dbReference>
<dbReference type="SUPFAM" id="SSF56954">
    <property type="entry name" value="Outer membrane efflux proteins (OEP)"/>
    <property type="match status" value="1"/>
</dbReference>
<feature type="coiled-coil region" evidence="2">
    <location>
        <begin position="196"/>
        <end position="223"/>
    </location>
</feature>
<dbReference type="OrthoDB" id="9791261at2"/>
<comment type="similarity">
    <text evidence="1">Belongs to the outer membrane factor (OMF) (TC 1.B.17) family.</text>
</comment>
<dbReference type="GO" id="GO:0015562">
    <property type="term" value="F:efflux transmembrane transporter activity"/>
    <property type="evidence" value="ECO:0007669"/>
    <property type="project" value="InterPro"/>
</dbReference>
<proteinExistence type="inferred from homology"/>
<gene>
    <name evidence="3" type="ORF">BN8_04312</name>
</gene>
<dbReference type="EMBL" id="CAIT01000008">
    <property type="protein sequence ID" value="CCH55077.1"/>
    <property type="molecule type" value="Genomic_DNA"/>
</dbReference>
<dbReference type="eggNOG" id="COG1538">
    <property type="taxonomic scope" value="Bacteria"/>
</dbReference>
<keyword evidence="2" id="KW-0175">Coiled coil</keyword>
<sequence>MTLLNRSFLIGVGWVLGLATTVHAQSTDTLRLSLPQAEQQFLDRNFQLLAQRYQIDISTAAVQQAGLKPNPNVFFQTNFFNPQTGKFFQYGHNSAADLAASQFNKGGMTVQVQQLIQLAGKRSKLVQLAESNRNLQTLAFRDVLRNLHYQLYSTYANLYFNLQALSILRAEETRQQGLVTSYRSLVTTGGVAPYEVTRLEVALRDLQASIADYRSQIADEEATLRVLLRPDQPRFILPTELPIVARPLPPIAAALDSAQSNRPDAGLAQEQVNNAQRSLTLERARRTPDMTAGFIFDKYGNAFNNFTGLYTSIDLPVRNRNQGNIKIAEIQVDASKKAVENQQTVIESDVLNAYDKLNTAYEQQAGLSADYQSRVQTISIEATRSYNNRVIGLLDYLDKIRTYQQAQLNRINLQNKLFQSQQLFDYVTNTRFF</sequence>
<dbReference type="PANTHER" id="PTHR30203">
    <property type="entry name" value="OUTER MEMBRANE CATION EFFLUX PROTEIN"/>
    <property type="match status" value="1"/>
</dbReference>
<protein>
    <submittedName>
        <fullName evidence="3">Outer membrane efflux protein</fullName>
    </submittedName>
</protein>
<dbReference type="AlphaFoldDB" id="I2GMF0"/>
<dbReference type="InterPro" id="IPR003423">
    <property type="entry name" value="OMP_efflux"/>
</dbReference>
<evidence type="ECO:0000256" key="2">
    <source>
        <dbReference type="SAM" id="Coils"/>
    </source>
</evidence>
<keyword evidence="4" id="KW-1185">Reference proteome</keyword>
<dbReference type="RefSeq" id="WP_009283649.1">
    <property type="nucleotide sequence ID" value="NZ_CAIT01000008.1"/>
</dbReference>
<dbReference type="STRING" id="1185876.BN8_04312"/>
<comment type="caution">
    <text evidence="3">The sequence shown here is derived from an EMBL/GenBank/DDBJ whole genome shotgun (WGS) entry which is preliminary data.</text>
</comment>
<dbReference type="Gene3D" id="1.20.1600.10">
    <property type="entry name" value="Outer membrane efflux proteins (OEP)"/>
    <property type="match status" value="1"/>
</dbReference>
<evidence type="ECO:0000313" key="3">
    <source>
        <dbReference type="EMBL" id="CCH55077.1"/>
    </source>
</evidence>
<evidence type="ECO:0000313" key="4">
    <source>
        <dbReference type="Proteomes" id="UP000009309"/>
    </source>
</evidence>
<dbReference type="Pfam" id="PF02321">
    <property type="entry name" value="OEP"/>
    <property type="match status" value="1"/>
</dbReference>